<comment type="similarity">
    <text evidence="13">Belongs to the RING-type zinc finger family. ATL subfamily.</text>
</comment>
<evidence type="ECO:0000256" key="8">
    <source>
        <dbReference type="ARBA" id="ARBA00022771"/>
    </source>
</evidence>
<proteinExistence type="inferred from homology"/>
<evidence type="ECO:0000256" key="7">
    <source>
        <dbReference type="ARBA" id="ARBA00022723"/>
    </source>
</evidence>
<keyword evidence="10" id="KW-0862">Zinc</keyword>
<evidence type="ECO:0000256" key="10">
    <source>
        <dbReference type="ARBA" id="ARBA00022833"/>
    </source>
</evidence>
<protein>
    <recommendedName>
        <fullName evidence="4">RING-type E3 ubiquitin transferase</fullName>
        <ecNumber evidence="4">2.3.2.27</ecNumber>
    </recommendedName>
</protein>
<reference evidence="17" key="1">
    <citation type="journal article" date="2017" name="Nature">
        <title>The genome of Chenopodium quinoa.</title>
        <authorList>
            <person name="Jarvis D.E."/>
            <person name="Ho Y.S."/>
            <person name="Lightfoot D.J."/>
            <person name="Schmoeckel S.M."/>
            <person name="Li B."/>
            <person name="Borm T.J.A."/>
            <person name="Ohyanagi H."/>
            <person name="Mineta K."/>
            <person name="Michell C.T."/>
            <person name="Saber N."/>
            <person name="Kharbatia N.M."/>
            <person name="Rupper R.R."/>
            <person name="Sharp A.R."/>
            <person name="Dally N."/>
            <person name="Boughton B.A."/>
            <person name="Woo Y.H."/>
            <person name="Gao G."/>
            <person name="Schijlen E.G.W.M."/>
            <person name="Guo X."/>
            <person name="Momin A.A."/>
            <person name="Negrao S."/>
            <person name="Al-Babili S."/>
            <person name="Gehring C."/>
            <person name="Roessner U."/>
            <person name="Jung C."/>
            <person name="Murphy K."/>
            <person name="Arold S.T."/>
            <person name="Gojobori T."/>
            <person name="van der Linden C.G."/>
            <person name="van Loo E.N."/>
            <person name="Jellen E.N."/>
            <person name="Maughan P.J."/>
            <person name="Tester M."/>
        </authorList>
    </citation>
    <scope>NUCLEOTIDE SEQUENCE [LARGE SCALE GENOMIC DNA]</scope>
    <source>
        <strain evidence="17">cv. PI 614886</strain>
    </source>
</reference>
<dbReference type="PANTHER" id="PTHR14155">
    <property type="entry name" value="RING FINGER DOMAIN-CONTAINING"/>
    <property type="match status" value="1"/>
</dbReference>
<dbReference type="GO" id="GO:0008270">
    <property type="term" value="F:zinc ion binding"/>
    <property type="evidence" value="ECO:0007669"/>
    <property type="project" value="UniProtKB-KW"/>
</dbReference>
<dbReference type="SUPFAM" id="SSF57850">
    <property type="entry name" value="RING/U-box"/>
    <property type="match status" value="1"/>
</dbReference>
<dbReference type="Proteomes" id="UP000596660">
    <property type="component" value="Unplaced"/>
</dbReference>
<dbReference type="CDD" id="cd16461">
    <property type="entry name" value="RING-H2_EL5-like"/>
    <property type="match status" value="1"/>
</dbReference>
<evidence type="ECO:0000256" key="6">
    <source>
        <dbReference type="ARBA" id="ARBA00022692"/>
    </source>
</evidence>
<dbReference type="InterPro" id="IPR001841">
    <property type="entry name" value="Znf_RING"/>
</dbReference>
<dbReference type="EC" id="2.3.2.27" evidence="4"/>
<dbReference type="EnsemblPlants" id="AUR62000878-RA">
    <property type="protein sequence ID" value="AUR62000878-RA:cds"/>
    <property type="gene ID" value="AUR62000878"/>
</dbReference>
<dbReference type="GO" id="GO:0061630">
    <property type="term" value="F:ubiquitin protein ligase activity"/>
    <property type="evidence" value="ECO:0007669"/>
    <property type="project" value="UniProtKB-EC"/>
</dbReference>
<sequence length="155" mass="17652">MDRPPIVSFIMSVIFYIILCSLIIVWAFSVICRRYRETNYLRQVVRQSIVVSPTTSHELPRGLENSIIETFPKFSYSARFDQDDGLKSQMKTTGECAVCLGAFEEKEMVRLLPKCGHVFHADCVDTWLRMHVTCPVCRAILLPDHPLTGVGNTQV</sequence>
<evidence type="ECO:0000256" key="11">
    <source>
        <dbReference type="ARBA" id="ARBA00022989"/>
    </source>
</evidence>
<keyword evidence="8 14" id="KW-0863">Zinc-finger</keyword>
<comment type="pathway">
    <text evidence="3">Protein modification; protein ubiquitination.</text>
</comment>
<dbReference type="InterPro" id="IPR053238">
    <property type="entry name" value="RING-H2_zinc_finger"/>
</dbReference>
<keyword evidence="18" id="KW-1185">Reference proteome</keyword>
<organism evidence="17 18">
    <name type="scientific">Chenopodium quinoa</name>
    <name type="common">Quinoa</name>
    <dbReference type="NCBI Taxonomy" id="63459"/>
    <lineage>
        <taxon>Eukaryota</taxon>
        <taxon>Viridiplantae</taxon>
        <taxon>Streptophyta</taxon>
        <taxon>Embryophyta</taxon>
        <taxon>Tracheophyta</taxon>
        <taxon>Spermatophyta</taxon>
        <taxon>Magnoliopsida</taxon>
        <taxon>eudicotyledons</taxon>
        <taxon>Gunneridae</taxon>
        <taxon>Pentapetalae</taxon>
        <taxon>Caryophyllales</taxon>
        <taxon>Chenopodiaceae</taxon>
        <taxon>Chenopodioideae</taxon>
        <taxon>Atripliceae</taxon>
        <taxon>Chenopodium</taxon>
    </lineage>
</organism>
<dbReference type="PROSITE" id="PS50089">
    <property type="entry name" value="ZF_RING_2"/>
    <property type="match status" value="1"/>
</dbReference>
<dbReference type="Gramene" id="AUR62000878-RA">
    <property type="protein sequence ID" value="AUR62000878-RA:cds"/>
    <property type="gene ID" value="AUR62000878"/>
</dbReference>
<comment type="subcellular location">
    <subcellularLocation>
        <location evidence="2">Membrane</location>
        <topology evidence="2">Single-pass membrane protein</topology>
    </subcellularLocation>
</comment>
<evidence type="ECO:0000256" key="4">
    <source>
        <dbReference type="ARBA" id="ARBA00012483"/>
    </source>
</evidence>
<feature type="domain" description="RING-type" evidence="16">
    <location>
        <begin position="96"/>
        <end position="138"/>
    </location>
</feature>
<keyword evidence="7" id="KW-0479">Metal-binding</keyword>
<comment type="catalytic activity">
    <reaction evidence="1">
        <text>S-ubiquitinyl-[E2 ubiquitin-conjugating enzyme]-L-cysteine + [acceptor protein]-L-lysine = [E2 ubiquitin-conjugating enzyme]-L-cysteine + N(6)-ubiquitinyl-[acceptor protein]-L-lysine.</text>
        <dbReference type="EC" id="2.3.2.27"/>
    </reaction>
</comment>
<feature type="transmembrane region" description="Helical" evidence="15">
    <location>
        <begin position="6"/>
        <end position="32"/>
    </location>
</feature>
<evidence type="ECO:0000256" key="12">
    <source>
        <dbReference type="ARBA" id="ARBA00023136"/>
    </source>
</evidence>
<dbReference type="FunFam" id="3.30.40.10:FF:000187">
    <property type="entry name" value="E3 ubiquitin-protein ligase ATL6"/>
    <property type="match status" value="1"/>
</dbReference>
<dbReference type="PANTHER" id="PTHR14155:SF627">
    <property type="entry name" value="OS06G0192800 PROTEIN"/>
    <property type="match status" value="1"/>
</dbReference>
<dbReference type="AlphaFoldDB" id="A0A803KPC2"/>
<evidence type="ECO:0000256" key="1">
    <source>
        <dbReference type="ARBA" id="ARBA00000900"/>
    </source>
</evidence>
<accession>A0A803KPC2</accession>
<dbReference type="Gene3D" id="3.30.40.10">
    <property type="entry name" value="Zinc/RING finger domain, C3HC4 (zinc finger)"/>
    <property type="match status" value="1"/>
</dbReference>
<keyword evidence="5" id="KW-0808">Transferase</keyword>
<evidence type="ECO:0000256" key="14">
    <source>
        <dbReference type="PROSITE-ProRule" id="PRU00175"/>
    </source>
</evidence>
<evidence type="ECO:0000256" key="3">
    <source>
        <dbReference type="ARBA" id="ARBA00004906"/>
    </source>
</evidence>
<evidence type="ECO:0000256" key="2">
    <source>
        <dbReference type="ARBA" id="ARBA00004167"/>
    </source>
</evidence>
<evidence type="ECO:0000256" key="15">
    <source>
        <dbReference type="SAM" id="Phobius"/>
    </source>
</evidence>
<keyword evidence="11 15" id="KW-1133">Transmembrane helix</keyword>
<dbReference type="OMA" id="CRCEVEP"/>
<keyword evidence="6 15" id="KW-0812">Transmembrane</keyword>
<name>A0A803KPC2_CHEQI</name>
<evidence type="ECO:0000256" key="13">
    <source>
        <dbReference type="ARBA" id="ARBA00024209"/>
    </source>
</evidence>
<dbReference type="SMART" id="SM00184">
    <property type="entry name" value="RING"/>
    <property type="match status" value="1"/>
</dbReference>
<reference evidence="17" key="2">
    <citation type="submission" date="2021-03" db="UniProtKB">
        <authorList>
            <consortium name="EnsemblPlants"/>
        </authorList>
    </citation>
    <scope>IDENTIFICATION</scope>
</reference>
<evidence type="ECO:0000256" key="5">
    <source>
        <dbReference type="ARBA" id="ARBA00022679"/>
    </source>
</evidence>
<keyword evidence="9" id="KW-0833">Ubl conjugation pathway</keyword>
<evidence type="ECO:0000313" key="17">
    <source>
        <dbReference type="EnsemblPlants" id="AUR62000878-RA:cds"/>
    </source>
</evidence>
<dbReference type="InterPro" id="IPR013083">
    <property type="entry name" value="Znf_RING/FYVE/PHD"/>
</dbReference>
<dbReference type="Pfam" id="PF13639">
    <property type="entry name" value="zf-RING_2"/>
    <property type="match status" value="1"/>
</dbReference>
<evidence type="ECO:0000259" key="16">
    <source>
        <dbReference type="PROSITE" id="PS50089"/>
    </source>
</evidence>
<keyword evidence="12 15" id="KW-0472">Membrane</keyword>
<evidence type="ECO:0000313" key="18">
    <source>
        <dbReference type="Proteomes" id="UP000596660"/>
    </source>
</evidence>
<evidence type="ECO:0000256" key="9">
    <source>
        <dbReference type="ARBA" id="ARBA00022786"/>
    </source>
</evidence>
<dbReference type="GO" id="GO:0016020">
    <property type="term" value="C:membrane"/>
    <property type="evidence" value="ECO:0007669"/>
    <property type="project" value="UniProtKB-SubCell"/>
</dbReference>